<dbReference type="FunFam" id="1.10.12.10:FF:000001">
    <property type="entry name" value="Probable enoyl-CoA hydratase, mitochondrial"/>
    <property type="match status" value="1"/>
</dbReference>
<evidence type="ECO:0000313" key="4">
    <source>
        <dbReference type="EMBL" id="GGF10091.1"/>
    </source>
</evidence>
<sequence>MAGVELEFIDSQIALLTLTRREAANSLSIELLDELSSRLDEIEASNARVAVITGSGEKAFCAGADLKERAGMSDEEVVQTVRKIGDTVMKLEQLSIPTIAMINGAAYGGGLELALACDIRTMSEAAKCGLTETSLAIIPGAGGTQRLPRLIGLGKAKELIFTATPVTAAEALNISLVEHVYSGDQLVEQTLTMARAIAQNGPVALKMAKTSIQYGSETDLRTGLEFERQCYKQTIPTIDRMEGLRAFKEKRKPEYTGK</sequence>
<dbReference type="GO" id="GO:0016836">
    <property type="term" value="F:hydro-lyase activity"/>
    <property type="evidence" value="ECO:0007669"/>
    <property type="project" value="UniProtKB-ARBA"/>
</dbReference>
<gene>
    <name evidence="4" type="ORF">GCM10010954_05760</name>
</gene>
<protein>
    <submittedName>
        <fullName evidence="4">Enoyl-CoA hydratase</fullName>
    </submittedName>
</protein>
<comment type="caution">
    <text evidence="4">The sequence shown here is derived from an EMBL/GenBank/DDBJ whole genome shotgun (WGS) entry which is preliminary data.</text>
</comment>
<keyword evidence="5" id="KW-1185">Reference proteome</keyword>
<dbReference type="Gene3D" id="1.10.12.10">
    <property type="entry name" value="Lyase 2-enoyl-coa Hydratase, Chain A, domain 2"/>
    <property type="match status" value="1"/>
</dbReference>
<dbReference type="SUPFAM" id="SSF52096">
    <property type="entry name" value="ClpP/crotonase"/>
    <property type="match status" value="1"/>
</dbReference>
<dbReference type="PANTHER" id="PTHR11941:SF54">
    <property type="entry name" value="ENOYL-COA HYDRATASE, MITOCHONDRIAL"/>
    <property type="match status" value="1"/>
</dbReference>
<dbReference type="Gene3D" id="3.90.226.10">
    <property type="entry name" value="2-enoyl-CoA Hydratase, Chain A, domain 1"/>
    <property type="match status" value="1"/>
</dbReference>
<keyword evidence="2" id="KW-0456">Lyase</keyword>
<evidence type="ECO:0000256" key="3">
    <source>
        <dbReference type="RuleBase" id="RU003707"/>
    </source>
</evidence>
<evidence type="ECO:0000256" key="2">
    <source>
        <dbReference type="ARBA" id="ARBA00023239"/>
    </source>
</evidence>
<dbReference type="CDD" id="cd06558">
    <property type="entry name" value="crotonase-like"/>
    <property type="match status" value="1"/>
</dbReference>
<dbReference type="RefSeq" id="WP_188375950.1">
    <property type="nucleotide sequence ID" value="NZ_BMEL01000001.1"/>
</dbReference>
<accession>A0A917AYA6</accession>
<dbReference type="InterPro" id="IPR018376">
    <property type="entry name" value="Enoyl-CoA_hyd/isom_CS"/>
</dbReference>
<name>A0A917AYA6_HALAA</name>
<dbReference type="Pfam" id="PF00378">
    <property type="entry name" value="ECH_1"/>
    <property type="match status" value="1"/>
</dbReference>
<dbReference type="EMBL" id="BMEL01000001">
    <property type="protein sequence ID" value="GGF10091.1"/>
    <property type="molecule type" value="Genomic_DNA"/>
</dbReference>
<proteinExistence type="inferred from homology"/>
<comment type="similarity">
    <text evidence="1 3">Belongs to the enoyl-CoA hydratase/isomerase family.</text>
</comment>
<dbReference type="GO" id="GO:0006635">
    <property type="term" value="P:fatty acid beta-oxidation"/>
    <property type="evidence" value="ECO:0007669"/>
    <property type="project" value="TreeGrafter"/>
</dbReference>
<reference evidence="4" key="1">
    <citation type="journal article" date="2014" name="Int. J. Syst. Evol. Microbiol.">
        <title>Complete genome sequence of Corynebacterium casei LMG S-19264T (=DSM 44701T), isolated from a smear-ripened cheese.</title>
        <authorList>
            <consortium name="US DOE Joint Genome Institute (JGI-PGF)"/>
            <person name="Walter F."/>
            <person name="Albersmeier A."/>
            <person name="Kalinowski J."/>
            <person name="Ruckert C."/>
        </authorList>
    </citation>
    <scope>NUCLEOTIDE SEQUENCE</scope>
    <source>
        <strain evidence="4">CGMCC 1.12153</strain>
    </source>
</reference>
<dbReference type="FunFam" id="3.90.226.10:FF:000009">
    <property type="entry name" value="Carnitinyl-CoA dehydratase"/>
    <property type="match status" value="1"/>
</dbReference>
<evidence type="ECO:0000256" key="1">
    <source>
        <dbReference type="ARBA" id="ARBA00005254"/>
    </source>
</evidence>
<evidence type="ECO:0000313" key="5">
    <source>
        <dbReference type="Proteomes" id="UP000660110"/>
    </source>
</evidence>
<dbReference type="PANTHER" id="PTHR11941">
    <property type="entry name" value="ENOYL-COA HYDRATASE-RELATED"/>
    <property type="match status" value="1"/>
</dbReference>
<dbReference type="Proteomes" id="UP000660110">
    <property type="component" value="Unassembled WGS sequence"/>
</dbReference>
<organism evidence="4 5">
    <name type="scientific">Halobacillus andaensis</name>
    <dbReference type="NCBI Taxonomy" id="1176239"/>
    <lineage>
        <taxon>Bacteria</taxon>
        <taxon>Bacillati</taxon>
        <taxon>Bacillota</taxon>
        <taxon>Bacilli</taxon>
        <taxon>Bacillales</taxon>
        <taxon>Bacillaceae</taxon>
        <taxon>Halobacillus</taxon>
    </lineage>
</organism>
<dbReference type="PROSITE" id="PS00166">
    <property type="entry name" value="ENOYL_COA_HYDRATASE"/>
    <property type="match status" value="1"/>
</dbReference>
<dbReference type="InterPro" id="IPR029045">
    <property type="entry name" value="ClpP/crotonase-like_dom_sf"/>
</dbReference>
<dbReference type="InterPro" id="IPR001753">
    <property type="entry name" value="Enoyl-CoA_hydra/iso"/>
</dbReference>
<reference evidence="4" key="2">
    <citation type="submission" date="2020-09" db="EMBL/GenBank/DDBJ databases">
        <authorList>
            <person name="Sun Q."/>
            <person name="Zhou Y."/>
        </authorList>
    </citation>
    <scope>NUCLEOTIDE SEQUENCE</scope>
    <source>
        <strain evidence="4">CGMCC 1.12153</strain>
    </source>
</reference>
<dbReference type="InterPro" id="IPR014748">
    <property type="entry name" value="Enoyl-CoA_hydra_C"/>
</dbReference>
<dbReference type="AlphaFoldDB" id="A0A917AYA6"/>